<dbReference type="PANTHER" id="PTHR46786">
    <property type="entry name" value="ZINC FINGER MATRIN-TYPE PROTEIN 3"/>
    <property type="match status" value="1"/>
</dbReference>
<dbReference type="InterPro" id="IPR052644">
    <property type="entry name" value="ZMAT3"/>
</dbReference>
<dbReference type="SMART" id="SM00451">
    <property type="entry name" value="ZnF_U1"/>
    <property type="match status" value="4"/>
</dbReference>
<evidence type="ECO:0000313" key="4">
    <source>
        <dbReference type="RefSeq" id="XP_051858475.1"/>
    </source>
</evidence>
<dbReference type="InterPro" id="IPR013087">
    <property type="entry name" value="Znf_C2H2_type"/>
</dbReference>
<dbReference type="Pfam" id="PF12874">
    <property type="entry name" value="zf-met"/>
    <property type="match status" value="3"/>
</dbReference>
<feature type="region of interest" description="Disordered" evidence="1">
    <location>
        <begin position="213"/>
        <end position="261"/>
    </location>
</feature>
<dbReference type="Gene3D" id="3.30.160.60">
    <property type="entry name" value="Classic Zinc Finger"/>
    <property type="match status" value="4"/>
</dbReference>
<dbReference type="PROSITE" id="PS00028">
    <property type="entry name" value="ZINC_FINGER_C2H2_1"/>
    <property type="match status" value="1"/>
</dbReference>
<keyword evidence="3" id="KW-1185">Reference proteome</keyword>
<feature type="domain" description="C2H2-type" evidence="2">
    <location>
        <begin position="571"/>
        <end position="593"/>
    </location>
</feature>
<name>A0A9C6W828_DROAB</name>
<proteinExistence type="predicted"/>
<evidence type="ECO:0000313" key="3">
    <source>
        <dbReference type="Proteomes" id="UP000515160"/>
    </source>
</evidence>
<evidence type="ECO:0000259" key="2">
    <source>
        <dbReference type="PROSITE" id="PS00028"/>
    </source>
</evidence>
<dbReference type="AlphaFoldDB" id="A0A9C6W828"/>
<dbReference type="SMART" id="SM00355">
    <property type="entry name" value="ZnF_C2H2"/>
    <property type="match status" value="3"/>
</dbReference>
<dbReference type="SUPFAM" id="SSF57667">
    <property type="entry name" value="beta-beta-alpha zinc fingers"/>
    <property type="match status" value="4"/>
</dbReference>
<dbReference type="RefSeq" id="XP_051858475.1">
    <property type="nucleotide sequence ID" value="XM_052002515.1"/>
</dbReference>
<evidence type="ECO:0000256" key="1">
    <source>
        <dbReference type="SAM" id="MobiDB-lite"/>
    </source>
</evidence>
<gene>
    <name evidence="4" type="primary">LOC117563895</name>
</gene>
<feature type="compositionally biased region" description="Low complexity" evidence="1">
    <location>
        <begin position="234"/>
        <end position="261"/>
    </location>
</feature>
<protein>
    <submittedName>
        <fullName evidence="4">Uncharacterized protein LOC117563895</fullName>
    </submittedName>
</protein>
<dbReference type="CTD" id="109578"/>
<sequence>MLARKYELSPRVPPVHERIALQCAKNICKLAAALPKPRTLTGHLPVLVELRAQGEPNTVYRYQVNLPPSSTENDHLMQTDEAKALSNKLHLPCPVHDHQFDPNASPLAGNNPLEDPPQLVMVQESVHVVSNQANDDGNNYNVSTFQNNGYAIGATKTAHDHFMATLHEQQPSPLQFTMLWAKHNYDYDEQQQQLQYEQPLLMVPVDMLPTQLHVQPPKGIDQLPLQPRQLNGYKPTSSRKSSKPRPNSSTRLIFQPQPQSQVQQQSAGCNFGFVSPQQLNASPSAARNINLVLEPGEHNGKVSCDPQQQQQHMSGDQIRSICRQLTRVLELGHPFEKRQQLEQNHTLTDQQKYKRIFDSLVTTQMPPELSSLFRWDCCHLCHTAMRTVRNALDHYMSRSHQRRVDSWLIRRSFAKGHNLSEDMLRHLRSSGPVVLHCDLCDLKLTSAIHARQHFDGRRHRLVERHISKPNGEGYYDKAGHWVRTNNKWLACKVCDVIVTSEPQLAIHMAGVRHRKRERTPGPFSLAEPYNGNHMYRIHPNGLLSPLNPSGNYVYAKHEVRKFNDPNATYYCGVCNITLNHIKSVKQHENGRTHNKKLGKMLRSPQVFLNASASSRAL</sequence>
<dbReference type="InterPro" id="IPR036236">
    <property type="entry name" value="Znf_C2H2_sf"/>
</dbReference>
<dbReference type="InterPro" id="IPR003604">
    <property type="entry name" value="Matrin/U1-like-C_Znf_C2H2"/>
</dbReference>
<reference evidence="4" key="1">
    <citation type="submission" date="2025-08" db="UniProtKB">
        <authorList>
            <consortium name="RefSeq"/>
        </authorList>
    </citation>
    <scope>IDENTIFICATION</scope>
    <source>
        <strain evidence="4">15112-1751.03</strain>
        <tissue evidence="4">Whole Adult</tissue>
    </source>
</reference>
<dbReference type="GO" id="GO:0003676">
    <property type="term" value="F:nucleic acid binding"/>
    <property type="evidence" value="ECO:0007669"/>
    <property type="project" value="InterPro"/>
</dbReference>
<dbReference type="Proteomes" id="UP000515160">
    <property type="component" value="Chromosome 2L"/>
</dbReference>
<dbReference type="GO" id="GO:0008270">
    <property type="term" value="F:zinc ion binding"/>
    <property type="evidence" value="ECO:0007669"/>
    <property type="project" value="InterPro"/>
</dbReference>
<dbReference type="PANTHER" id="PTHR46786:SF1">
    <property type="entry name" value="ZINC FINGER MATRIN-TYPE PROTEIN 3"/>
    <property type="match status" value="1"/>
</dbReference>
<accession>A0A9C6W828</accession>
<dbReference type="GeneID" id="117563895"/>
<dbReference type="OrthoDB" id="434647at2759"/>
<organism evidence="3 4">
    <name type="scientific">Drosophila albomicans</name>
    <name type="common">Fruit fly</name>
    <dbReference type="NCBI Taxonomy" id="7291"/>
    <lineage>
        <taxon>Eukaryota</taxon>
        <taxon>Metazoa</taxon>
        <taxon>Ecdysozoa</taxon>
        <taxon>Arthropoda</taxon>
        <taxon>Hexapoda</taxon>
        <taxon>Insecta</taxon>
        <taxon>Pterygota</taxon>
        <taxon>Neoptera</taxon>
        <taxon>Endopterygota</taxon>
        <taxon>Diptera</taxon>
        <taxon>Brachycera</taxon>
        <taxon>Muscomorpha</taxon>
        <taxon>Ephydroidea</taxon>
        <taxon>Drosophilidae</taxon>
        <taxon>Drosophila</taxon>
    </lineage>
</organism>